<comment type="subcellular location">
    <subcellularLocation>
        <location evidence="1">Cell membrane</location>
        <topology evidence="1">Multi-pass membrane protein</topology>
    </subcellularLocation>
</comment>
<evidence type="ECO:0000256" key="2">
    <source>
        <dbReference type="ARBA" id="ARBA00008017"/>
    </source>
</evidence>
<dbReference type="InterPro" id="IPR006685">
    <property type="entry name" value="MscS_channel_2nd"/>
</dbReference>
<proteinExistence type="inferred from homology"/>
<name>A0A1T4LF28_9FUSO</name>
<dbReference type="Proteomes" id="UP000191153">
    <property type="component" value="Unassembled WGS sequence"/>
</dbReference>
<dbReference type="InterPro" id="IPR010920">
    <property type="entry name" value="LSM_dom_sf"/>
</dbReference>
<keyword evidence="4 7" id="KW-0812">Transmembrane</keyword>
<dbReference type="AlphaFoldDB" id="A0A1T4LF28"/>
<dbReference type="RefSeq" id="WP_234977883.1">
    <property type="nucleotide sequence ID" value="NZ_FUWX01000006.1"/>
</dbReference>
<evidence type="ECO:0000256" key="6">
    <source>
        <dbReference type="ARBA" id="ARBA00023136"/>
    </source>
</evidence>
<dbReference type="PANTHER" id="PTHR30221:SF1">
    <property type="entry name" value="SMALL-CONDUCTANCE MECHANOSENSITIVE CHANNEL"/>
    <property type="match status" value="1"/>
</dbReference>
<protein>
    <submittedName>
        <fullName evidence="10">Small conductance mechanosensitive channel</fullName>
    </submittedName>
</protein>
<comment type="similarity">
    <text evidence="2">Belongs to the MscS (TC 1.A.23) family.</text>
</comment>
<dbReference type="SUPFAM" id="SSF82861">
    <property type="entry name" value="Mechanosensitive channel protein MscS (YggB), transmembrane region"/>
    <property type="match status" value="1"/>
</dbReference>
<dbReference type="GO" id="GO:0008381">
    <property type="term" value="F:mechanosensitive monoatomic ion channel activity"/>
    <property type="evidence" value="ECO:0007669"/>
    <property type="project" value="InterPro"/>
</dbReference>
<dbReference type="GO" id="GO:0005886">
    <property type="term" value="C:plasma membrane"/>
    <property type="evidence" value="ECO:0007669"/>
    <property type="project" value="UniProtKB-SubCell"/>
</dbReference>
<gene>
    <name evidence="10" type="ORF">SAMN02745174_00820</name>
</gene>
<dbReference type="Gene3D" id="2.30.30.60">
    <property type="match status" value="1"/>
</dbReference>
<feature type="domain" description="Mechanosensitive ion channel MscS C-terminal" evidence="9">
    <location>
        <begin position="192"/>
        <end position="273"/>
    </location>
</feature>
<dbReference type="Gene3D" id="1.10.287.1260">
    <property type="match status" value="1"/>
</dbReference>
<evidence type="ECO:0000256" key="5">
    <source>
        <dbReference type="ARBA" id="ARBA00022989"/>
    </source>
</evidence>
<keyword evidence="6 7" id="KW-0472">Membrane</keyword>
<evidence type="ECO:0000313" key="11">
    <source>
        <dbReference type="Proteomes" id="UP000191153"/>
    </source>
</evidence>
<dbReference type="InterPro" id="IPR023408">
    <property type="entry name" value="MscS_beta-dom_sf"/>
</dbReference>
<dbReference type="Pfam" id="PF21082">
    <property type="entry name" value="MS_channel_3rd"/>
    <property type="match status" value="1"/>
</dbReference>
<evidence type="ECO:0000259" key="8">
    <source>
        <dbReference type="Pfam" id="PF00924"/>
    </source>
</evidence>
<dbReference type="PANTHER" id="PTHR30221">
    <property type="entry name" value="SMALL-CONDUCTANCE MECHANOSENSITIVE CHANNEL"/>
    <property type="match status" value="1"/>
</dbReference>
<dbReference type="InterPro" id="IPR049278">
    <property type="entry name" value="MS_channel_C"/>
</dbReference>
<dbReference type="EMBL" id="FUWX01000006">
    <property type="protein sequence ID" value="SJZ53177.1"/>
    <property type="molecule type" value="Genomic_DNA"/>
</dbReference>
<dbReference type="InterPro" id="IPR011066">
    <property type="entry name" value="MscS_channel_C_sf"/>
</dbReference>
<evidence type="ECO:0000259" key="9">
    <source>
        <dbReference type="Pfam" id="PF21082"/>
    </source>
</evidence>
<feature type="transmembrane region" description="Helical" evidence="7">
    <location>
        <begin position="25"/>
        <end position="45"/>
    </location>
</feature>
<dbReference type="InterPro" id="IPR011014">
    <property type="entry name" value="MscS_channel_TM-2"/>
</dbReference>
<organism evidence="10 11">
    <name type="scientific">Cetobacterium ceti</name>
    <dbReference type="NCBI Taxonomy" id="180163"/>
    <lineage>
        <taxon>Bacteria</taxon>
        <taxon>Fusobacteriati</taxon>
        <taxon>Fusobacteriota</taxon>
        <taxon>Fusobacteriia</taxon>
        <taxon>Fusobacteriales</taxon>
        <taxon>Fusobacteriaceae</taxon>
        <taxon>Cetobacterium</taxon>
    </lineage>
</organism>
<dbReference type="Gene3D" id="3.30.70.100">
    <property type="match status" value="1"/>
</dbReference>
<evidence type="ECO:0000256" key="1">
    <source>
        <dbReference type="ARBA" id="ARBA00004651"/>
    </source>
</evidence>
<dbReference type="STRING" id="180163.SAMN02745174_00820"/>
<dbReference type="SUPFAM" id="SSF50182">
    <property type="entry name" value="Sm-like ribonucleoproteins"/>
    <property type="match status" value="1"/>
</dbReference>
<keyword evidence="3" id="KW-1003">Cell membrane</keyword>
<feature type="domain" description="Mechanosensitive ion channel MscS" evidence="8">
    <location>
        <begin position="120"/>
        <end position="184"/>
    </location>
</feature>
<dbReference type="Pfam" id="PF00924">
    <property type="entry name" value="MS_channel_2nd"/>
    <property type="match status" value="1"/>
</dbReference>
<dbReference type="InterPro" id="IPR045275">
    <property type="entry name" value="MscS_archaea/bacteria_type"/>
</dbReference>
<accession>A0A1T4LF28</accession>
<evidence type="ECO:0000256" key="7">
    <source>
        <dbReference type="SAM" id="Phobius"/>
    </source>
</evidence>
<dbReference type="SUPFAM" id="SSF82689">
    <property type="entry name" value="Mechanosensitive channel protein MscS (YggB), C-terminal domain"/>
    <property type="match status" value="1"/>
</dbReference>
<keyword evidence="5 7" id="KW-1133">Transmembrane helix</keyword>
<evidence type="ECO:0000256" key="4">
    <source>
        <dbReference type="ARBA" id="ARBA00022692"/>
    </source>
</evidence>
<sequence length="287" mass="32727">MPITEPEVINKVINEIFTNDIFADLIIKFIYFLFRILGAFLIFFFGKKILRQIFGFYRNTKYYNNLESSLKSFLNSIVNNGIIIMLIIFVLLILGVKQSSLITFIGTLGLGIGLALKDNLTNLAGGIIILTFETYKVGDEVEIDNNWGYVDKIDIFSTTIRNFDMDLIVIPNGKIISNQIINHSTTPIRRMKFEIGISYSNDIELARKNLEALLRSEEKILADPPVTSNVSSYGDSSINIVVKGWAKNEDYWTIYLDILNKLKSSLDKDNISIPFPQLDVHFVEKKF</sequence>
<evidence type="ECO:0000256" key="3">
    <source>
        <dbReference type="ARBA" id="ARBA00022475"/>
    </source>
</evidence>
<reference evidence="10 11" key="1">
    <citation type="submission" date="2017-02" db="EMBL/GenBank/DDBJ databases">
        <authorList>
            <person name="Peterson S.W."/>
        </authorList>
    </citation>
    <scope>NUCLEOTIDE SEQUENCE [LARGE SCALE GENOMIC DNA]</scope>
    <source>
        <strain evidence="10 11">ATCC 700028</strain>
    </source>
</reference>
<evidence type="ECO:0000313" key="10">
    <source>
        <dbReference type="EMBL" id="SJZ53177.1"/>
    </source>
</evidence>
<feature type="transmembrane region" description="Helical" evidence="7">
    <location>
        <begin position="73"/>
        <end position="94"/>
    </location>
</feature>
<keyword evidence="11" id="KW-1185">Reference proteome</keyword>